<organism evidence="1 2">
    <name type="scientific">Arcicella gelida</name>
    <dbReference type="NCBI Taxonomy" id="2984195"/>
    <lineage>
        <taxon>Bacteria</taxon>
        <taxon>Pseudomonadati</taxon>
        <taxon>Bacteroidota</taxon>
        <taxon>Cytophagia</taxon>
        <taxon>Cytophagales</taxon>
        <taxon>Flectobacillaceae</taxon>
        <taxon>Arcicella</taxon>
    </lineage>
</organism>
<protein>
    <submittedName>
        <fullName evidence="1">Uncharacterized protein</fullName>
    </submittedName>
</protein>
<reference evidence="1 2" key="1">
    <citation type="submission" date="2023-12" db="EMBL/GenBank/DDBJ databases">
        <title>Novel species of the genus Arcicella isolated from rivers.</title>
        <authorList>
            <person name="Lu H."/>
        </authorList>
    </citation>
    <scope>NUCLEOTIDE SEQUENCE [LARGE SCALE GENOMIC DNA]</scope>
    <source>
        <strain evidence="1 2">DC2W</strain>
    </source>
</reference>
<name>A0ABU5S2E8_9BACT</name>
<dbReference type="Proteomes" id="UP001303899">
    <property type="component" value="Unassembled WGS sequence"/>
</dbReference>
<sequence length="93" mass="10812">MIKLLSELIKALAFGFLVFIFCTVINERLDMEEHGNKTKNSNEIPFYRKICSLQYSLETRDTINRIIMQNSYSGKFHEIILPKGTIVKSLKIN</sequence>
<comment type="caution">
    <text evidence="1">The sequence shown here is derived from an EMBL/GenBank/DDBJ whole genome shotgun (WGS) entry which is preliminary data.</text>
</comment>
<proteinExistence type="predicted"/>
<dbReference type="EMBL" id="JAYGIL010000006">
    <property type="protein sequence ID" value="MEA5402644.1"/>
    <property type="molecule type" value="Genomic_DNA"/>
</dbReference>
<gene>
    <name evidence="1" type="ORF">VB776_06945</name>
</gene>
<evidence type="ECO:0000313" key="1">
    <source>
        <dbReference type="EMBL" id="MEA5402644.1"/>
    </source>
</evidence>
<evidence type="ECO:0000313" key="2">
    <source>
        <dbReference type="Proteomes" id="UP001303899"/>
    </source>
</evidence>
<keyword evidence="2" id="KW-1185">Reference proteome</keyword>
<dbReference type="RefSeq" id="WP_323327387.1">
    <property type="nucleotide sequence ID" value="NZ_JAYGIL010000006.1"/>
</dbReference>
<accession>A0ABU5S2E8</accession>